<feature type="domain" description="RRM" evidence="5">
    <location>
        <begin position="10"/>
        <end position="88"/>
    </location>
</feature>
<dbReference type="InterPro" id="IPR035979">
    <property type="entry name" value="RBD_domain_sf"/>
</dbReference>
<dbReference type="InterPro" id="IPR045305">
    <property type="entry name" value="RRM2_I_PABPs"/>
</dbReference>
<dbReference type="InterPro" id="IPR000504">
    <property type="entry name" value="RRM_dom"/>
</dbReference>
<keyword evidence="2 3" id="KW-0694">RNA-binding</keyword>
<dbReference type="Pfam" id="PF00076">
    <property type="entry name" value="RRM_1"/>
    <property type="match status" value="4"/>
</dbReference>
<dbReference type="CDD" id="cd12378">
    <property type="entry name" value="RRM1_I_PABPs"/>
    <property type="match status" value="1"/>
</dbReference>
<dbReference type="CDD" id="cd12379">
    <property type="entry name" value="RRM2_I_PABPs"/>
    <property type="match status" value="1"/>
</dbReference>
<sequence>MAASGVPQFASLYVGDLHPDVTEAMLYEIFNSVGPVGSIRVCRDTVTRKSLGYGYVNFHSVGDAERALDTLNYSSIKGRACRIMWSQRDPSLRKSGVGNIFVKNLDPNIDNKALYDTFSLFGNILSCKVACEPGGKSRGYGFVHYETEEAAKQAIERVNGMQIGEKTVEVTAFLKRDSRDSADSSNFTNIYAKNLPKDFNDDKLTEMFGSFGAITSSRVNEDAKGRKFAFVNYETSDQAKAAVEALHKKDLRTSEDKEKDDKEEEEGPDGPSHLLYVARALTKAERAAEFSKNKQEDPSKPAGVNLYVKNLDETIDDAALRALFEAFGTISSVSAVKDSGDKCKGFGFVAFSSPDEATKAVTEMHLKVVKGKPLYVGLAEKRDARQERLRQRYSPGAGMPGQGGKGGGKGFGGPMPGMPPQMMGGGMPPMMMGGMGMKGGMPGQTNPQMGILAYL</sequence>
<evidence type="ECO:0000256" key="4">
    <source>
        <dbReference type="SAM" id="MobiDB-lite"/>
    </source>
</evidence>
<evidence type="ECO:0000259" key="5">
    <source>
        <dbReference type="PROSITE" id="PS50102"/>
    </source>
</evidence>
<evidence type="ECO:0000313" key="7">
    <source>
        <dbReference type="Proteomes" id="UP000626109"/>
    </source>
</evidence>
<dbReference type="InterPro" id="IPR012677">
    <property type="entry name" value="Nucleotide-bd_a/b_plait_sf"/>
</dbReference>
<feature type="non-terminal residue" evidence="6">
    <location>
        <position position="1"/>
    </location>
</feature>
<comment type="caution">
    <text evidence="6">The sequence shown here is derived from an EMBL/GenBank/DDBJ whole genome shotgun (WGS) entry which is preliminary data.</text>
</comment>
<protein>
    <recommendedName>
        <fullName evidence="5">RRM domain-containing protein</fullName>
    </recommendedName>
</protein>
<feature type="domain" description="RRM" evidence="5">
    <location>
        <begin position="304"/>
        <end position="381"/>
    </location>
</feature>
<dbReference type="FunFam" id="3.30.70.330:FF:000003">
    <property type="entry name" value="Polyadenylate-binding protein"/>
    <property type="match status" value="1"/>
</dbReference>
<feature type="compositionally biased region" description="Basic and acidic residues" evidence="4">
    <location>
        <begin position="247"/>
        <end position="260"/>
    </location>
</feature>
<dbReference type="InterPro" id="IPR006515">
    <property type="entry name" value="PABP_1234"/>
</dbReference>
<dbReference type="SMART" id="SM00360">
    <property type="entry name" value="RRM"/>
    <property type="match status" value="4"/>
</dbReference>
<dbReference type="Proteomes" id="UP000626109">
    <property type="component" value="Unassembled WGS sequence"/>
</dbReference>
<reference evidence="6" key="1">
    <citation type="submission" date="2021-02" db="EMBL/GenBank/DDBJ databases">
        <authorList>
            <person name="Dougan E. K."/>
            <person name="Rhodes N."/>
            <person name="Thang M."/>
            <person name="Chan C."/>
        </authorList>
    </citation>
    <scope>NUCLEOTIDE SEQUENCE</scope>
</reference>
<dbReference type="InterPro" id="IPR034364">
    <property type="entry name" value="PABP_RRM1"/>
</dbReference>
<evidence type="ECO:0000313" key="6">
    <source>
        <dbReference type="EMBL" id="CAE8728489.1"/>
    </source>
</evidence>
<feature type="region of interest" description="Disordered" evidence="4">
    <location>
        <begin position="391"/>
        <end position="419"/>
    </location>
</feature>
<evidence type="ECO:0000256" key="3">
    <source>
        <dbReference type="PROSITE-ProRule" id="PRU00176"/>
    </source>
</evidence>
<dbReference type="Gene3D" id="3.30.70.330">
    <property type="match status" value="4"/>
</dbReference>
<dbReference type="EMBL" id="CAJNNW010035559">
    <property type="protein sequence ID" value="CAE8728489.1"/>
    <property type="molecule type" value="Genomic_DNA"/>
</dbReference>
<dbReference type="AlphaFoldDB" id="A0A813LHB5"/>
<name>A0A813LHB5_POLGL</name>
<feature type="compositionally biased region" description="Gly residues" evidence="4">
    <location>
        <begin position="398"/>
        <end position="415"/>
    </location>
</feature>
<feature type="region of interest" description="Disordered" evidence="4">
    <location>
        <begin position="247"/>
        <end position="273"/>
    </location>
</feature>
<accession>A0A813LHB5</accession>
<feature type="domain" description="RRM" evidence="5">
    <location>
        <begin position="98"/>
        <end position="175"/>
    </location>
</feature>
<organism evidence="6 7">
    <name type="scientific">Polarella glacialis</name>
    <name type="common">Dinoflagellate</name>
    <dbReference type="NCBI Taxonomy" id="89957"/>
    <lineage>
        <taxon>Eukaryota</taxon>
        <taxon>Sar</taxon>
        <taxon>Alveolata</taxon>
        <taxon>Dinophyceae</taxon>
        <taxon>Suessiales</taxon>
        <taxon>Suessiaceae</taxon>
        <taxon>Polarella</taxon>
    </lineage>
</organism>
<evidence type="ECO:0000256" key="2">
    <source>
        <dbReference type="ARBA" id="ARBA00022884"/>
    </source>
</evidence>
<dbReference type="GO" id="GO:0003723">
    <property type="term" value="F:RNA binding"/>
    <property type="evidence" value="ECO:0007669"/>
    <property type="project" value="UniProtKB-UniRule"/>
</dbReference>
<proteinExistence type="predicted"/>
<keyword evidence="1" id="KW-0677">Repeat</keyword>
<dbReference type="FunFam" id="3.30.70.330:FF:000234">
    <property type="entry name" value="Polyadenylate-binding protein 5"/>
    <property type="match status" value="1"/>
</dbReference>
<gene>
    <name evidence="6" type="ORF">PGLA2088_LOCUS45142</name>
</gene>
<dbReference type="PANTHER" id="PTHR24012">
    <property type="entry name" value="RNA BINDING PROTEIN"/>
    <property type="match status" value="1"/>
</dbReference>
<evidence type="ECO:0000256" key="1">
    <source>
        <dbReference type="ARBA" id="ARBA00022737"/>
    </source>
</evidence>
<dbReference type="PROSITE" id="PS50102">
    <property type="entry name" value="RRM"/>
    <property type="match status" value="4"/>
</dbReference>
<dbReference type="NCBIfam" id="TIGR01628">
    <property type="entry name" value="PABP-1234"/>
    <property type="match status" value="1"/>
</dbReference>
<feature type="domain" description="RRM" evidence="5">
    <location>
        <begin position="188"/>
        <end position="258"/>
    </location>
</feature>
<dbReference type="SUPFAM" id="SSF54928">
    <property type="entry name" value="RNA-binding domain, RBD"/>
    <property type="match status" value="3"/>
</dbReference>